<reference evidence="2 3" key="1">
    <citation type="submission" date="2014-12" db="EMBL/GenBank/DDBJ databases">
        <title>Genome assembly of Enhygromyxa salina DSM 15201.</title>
        <authorList>
            <person name="Sharma G."/>
            <person name="Subramanian S."/>
        </authorList>
    </citation>
    <scope>NUCLEOTIDE SEQUENCE [LARGE SCALE GENOMIC DNA]</scope>
    <source>
        <strain evidence="2 3">DSM 15201</strain>
    </source>
</reference>
<dbReference type="Pfam" id="PF08757">
    <property type="entry name" value="CotH"/>
    <property type="match status" value="1"/>
</dbReference>
<dbReference type="PANTHER" id="PTHR40050:SF1">
    <property type="entry name" value="INNER SPORE COAT PROTEIN H"/>
    <property type="match status" value="1"/>
</dbReference>
<gene>
    <name evidence="2" type="ORF">DB30_04140</name>
</gene>
<sequence length="468" mass="53477">MSLGAALACTDNPNASGTTGFATVSGTGAAPDATDGDDATSDDSEGMAETSGEDDSGVVNVHPPPEHEPPVDPNEQIPPPDDDGCHGLYAQDLFPTFNLTLEPVVWEMLQYEWDHGKDLEEEGENPKAYHPVTAFEYEDIAIYDAKIRLRGNTTWWDPIPGDKMQFQIGFHTNDKDGRFLGLKRLAFDAATANRHMLRDRLALSIMRDVGIQAPCANNARLVVNGEYYGIFTSIEKLDETFLERRFDDPSGDLWYRTHWELKTNLDTANTDRIEALEDAKTPKELYEYLDLDQALRVFAAEAVLPFSDGMWAGGLNYYFYDEPIGGKFMMLTWDLDNTFERFHDKQGGEYPYNPDPVVWEKWTSHGRPLYDLALEDPMWFDYYIQMIDEVFHEGYQPEVLHERIDTYTAQIQEAVLADTNKPYSNEVYMEQVELLHWYVQQRAEWLQDWLECWQDGGVNDGDGYCEEP</sequence>
<dbReference type="AlphaFoldDB" id="A0A0C2D0N8"/>
<dbReference type="InterPro" id="IPR014867">
    <property type="entry name" value="Spore_coat_CotH_CotH2/3/7"/>
</dbReference>
<protein>
    <recommendedName>
        <fullName evidence="4">Inner spore coat protein H</fullName>
    </recommendedName>
</protein>
<evidence type="ECO:0000313" key="2">
    <source>
        <dbReference type="EMBL" id="KIG16796.1"/>
    </source>
</evidence>
<organism evidence="2 3">
    <name type="scientific">Enhygromyxa salina</name>
    <dbReference type="NCBI Taxonomy" id="215803"/>
    <lineage>
        <taxon>Bacteria</taxon>
        <taxon>Pseudomonadati</taxon>
        <taxon>Myxococcota</taxon>
        <taxon>Polyangia</taxon>
        <taxon>Nannocystales</taxon>
        <taxon>Nannocystaceae</taxon>
        <taxon>Enhygromyxa</taxon>
    </lineage>
</organism>
<evidence type="ECO:0000313" key="3">
    <source>
        <dbReference type="Proteomes" id="UP000031599"/>
    </source>
</evidence>
<feature type="compositionally biased region" description="Polar residues" evidence="1">
    <location>
        <begin position="11"/>
        <end position="24"/>
    </location>
</feature>
<comment type="caution">
    <text evidence="2">The sequence shown here is derived from an EMBL/GenBank/DDBJ whole genome shotgun (WGS) entry which is preliminary data.</text>
</comment>
<dbReference type="Proteomes" id="UP000031599">
    <property type="component" value="Unassembled WGS sequence"/>
</dbReference>
<feature type="compositionally biased region" description="Acidic residues" evidence="1">
    <location>
        <begin position="34"/>
        <end position="56"/>
    </location>
</feature>
<feature type="region of interest" description="Disordered" evidence="1">
    <location>
        <begin position="1"/>
        <end position="88"/>
    </location>
</feature>
<name>A0A0C2D0N8_9BACT</name>
<evidence type="ECO:0000256" key="1">
    <source>
        <dbReference type="SAM" id="MobiDB-lite"/>
    </source>
</evidence>
<dbReference type="EMBL" id="JMCC02000032">
    <property type="protein sequence ID" value="KIG16796.1"/>
    <property type="molecule type" value="Genomic_DNA"/>
</dbReference>
<dbReference type="PANTHER" id="PTHR40050">
    <property type="entry name" value="INNER SPORE COAT PROTEIN H"/>
    <property type="match status" value="1"/>
</dbReference>
<accession>A0A0C2D0N8</accession>
<proteinExistence type="predicted"/>
<evidence type="ECO:0008006" key="4">
    <source>
        <dbReference type="Google" id="ProtNLM"/>
    </source>
</evidence>